<dbReference type="InterPro" id="IPR001466">
    <property type="entry name" value="Beta-lactam-related"/>
</dbReference>
<dbReference type="Proteomes" id="UP000537775">
    <property type="component" value="Unassembled WGS sequence"/>
</dbReference>
<comment type="caution">
    <text evidence="3">The sequence shown here is derived from an EMBL/GenBank/DDBJ whole genome shotgun (WGS) entry which is preliminary data.</text>
</comment>
<dbReference type="InterPro" id="IPR050789">
    <property type="entry name" value="Diverse_Enzym_Activities"/>
</dbReference>
<dbReference type="RefSeq" id="WP_184752184.1">
    <property type="nucleotide sequence ID" value="NZ_BAAAJR010000001.1"/>
</dbReference>
<keyword evidence="4" id="KW-1185">Reference proteome</keyword>
<reference evidence="3 4" key="1">
    <citation type="submission" date="2020-08" db="EMBL/GenBank/DDBJ databases">
        <title>Sequencing the genomes of 1000 actinobacteria strains.</title>
        <authorList>
            <person name="Klenk H.-P."/>
        </authorList>
    </citation>
    <scope>NUCLEOTIDE SEQUENCE [LARGE SCALE GENOMIC DNA]</scope>
    <source>
        <strain evidence="3 4">DSM 12511</strain>
    </source>
</reference>
<dbReference type="Pfam" id="PF00144">
    <property type="entry name" value="Beta-lactamase"/>
    <property type="match status" value="1"/>
</dbReference>
<dbReference type="PANTHER" id="PTHR43283:SF7">
    <property type="entry name" value="BETA-LACTAMASE-RELATED DOMAIN-CONTAINING PROTEIN"/>
    <property type="match status" value="1"/>
</dbReference>
<dbReference type="PROSITE" id="PS51257">
    <property type="entry name" value="PROKAR_LIPOPROTEIN"/>
    <property type="match status" value="1"/>
</dbReference>
<evidence type="ECO:0000313" key="3">
    <source>
        <dbReference type="EMBL" id="MBB6392971.1"/>
    </source>
</evidence>
<feature type="chain" id="PRO_5031562916" evidence="1">
    <location>
        <begin position="25"/>
        <end position="370"/>
    </location>
</feature>
<feature type="signal peptide" evidence="1">
    <location>
        <begin position="1"/>
        <end position="24"/>
    </location>
</feature>
<organism evidence="3 4">
    <name type="scientific">Microbacterium thalassium</name>
    <dbReference type="NCBI Taxonomy" id="362649"/>
    <lineage>
        <taxon>Bacteria</taxon>
        <taxon>Bacillati</taxon>
        <taxon>Actinomycetota</taxon>
        <taxon>Actinomycetes</taxon>
        <taxon>Micrococcales</taxon>
        <taxon>Microbacteriaceae</taxon>
        <taxon>Microbacterium</taxon>
    </lineage>
</organism>
<protein>
    <submittedName>
        <fullName evidence="3">CubicO group peptidase (Beta-lactamase class C family)</fullName>
    </submittedName>
</protein>
<keyword evidence="1" id="KW-0732">Signal</keyword>
<feature type="domain" description="Beta-lactamase-related" evidence="2">
    <location>
        <begin position="70"/>
        <end position="323"/>
    </location>
</feature>
<evidence type="ECO:0000313" key="4">
    <source>
        <dbReference type="Proteomes" id="UP000537775"/>
    </source>
</evidence>
<dbReference type="AlphaFoldDB" id="A0A7X0KW68"/>
<proteinExistence type="predicted"/>
<gene>
    <name evidence="3" type="ORF">HD594_003284</name>
</gene>
<accession>A0A7X0KW68</accession>
<dbReference type="EMBL" id="JACHML010000001">
    <property type="protein sequence ID" value="MBB6392971.1"/>
    <property type="molecule type" value="Genomic_DNA"/>
</dbReference>
<dbReference type="Gene3D" id="3.40.710.10">
    <property type="entry name" value="DD-peptidase/beta-lactamase superfamily"/>
    <property type="match status" value="1"/>
</dbReference>
<sequence length="370" mass="40891">MSRWRLAALLLALGVVLTACGPSAEELAAVDYTPVTADEWPVSTPEAQGLDPDLVAELYYDAARLETAYSLLVFKNGYLVAEDYFGIGRPDLQVNIHSVTKSITSALVGLALEQGCLTSLDQKLMEFFPEFEYRISDLRKNDITIRQMLQMRAGLPWEESTAEGTEWLLTGFHESDLVGVPIAYDPGTDSAYSNFTAHLLGIIVARACGTDLKSFAQEHLFDPLGITPGFWQVDWDGNHLGFSDIDLSSTDLAKFGLMYLDGGTYDGARIVPSEWVEDSLETYSEGTWTIRVGGNWGDNAYGYQWWSIKAGDYRYSLAWGHGGQQIALIEPLDMMIVFVADPLHLQHGDGPWKIEKANLNLVADFVASLP</sequence>
<dbReference type="InterPro" id="IPR012338">
    <property type="entry name" value="Beta-lactam/transpept-like"/>
</dbReference>
<name>A0A7X0KW68_9MICO</name>
<evidence type="ECO:0000256" key="1">
    <source>
        <dbReference type="SAM" id="SignalP"/>
    </source>
</evidence>
<dbReference type="PANTHER" id="PTHR43283">
    <property type="entry name" value="BETA-LACTAMASE-RELATED"/>
    <property type="match status" value="1"/>
</dbReference>
<dbReference type="SUPFAM" id="SSF56601">
    <property type="entry name" value="beta-lactamase/transpeptidase-like"/>
    <property type="match status" value="1"/>
</dbReference>
<evidence type="ECO:0000259" key="2">
    <source>
        <dbReference type="Pfam" id="PF00144"/>
    </source>
</evidence>